<comment type="caution">
    <text evidence="1">The sequence shown here is derived from an EMBL/GenBank/DDBJ whole genome shotgun (WGS) entry which is preliminary data.</text>
</comment>
<reference evidence="1 2" key="1">
    <citation type="submission" date="2016-02" db="EMBL/GenBank/DDBJ databases">
        <title>Genome sequence of Halalkalicoccus paucihalophilus DSM 24557.</title>
        <authorList>
            <person name="Poehlein A."/>
            <person name="Daniel R."/>
        </authorList>
    </citation>
    <scope>NUCLEOTIDE SEQUENCE [LARGE SCALE GENOMIC DNA]</scope>
    <source>
        <strain evidence="1 2">DSM 24557</strain>
    </source>
</reference>
<evidence type="ECO:0000313" key="2">
    <source>
        <dbReference type="Proteomes" id="UP000075321"/>
    </source>
</evidence>
<dbReference type="AlphaFoldDB" id="A0A151A8H2"/>
<accession>A0A151A8H2</accession>
<protein>
    <recommendedName>
        <fullName evidence="3">Phospholipase/carboxylesterase</fullName>
    </recommendedName>
</protein>
<evidence type="ECO:0000313" key="1">
    <source>
        <dbReference type="EMBL" id="KYH23919.1"/>
    </source>
</evidence>
<proteinExistence type="predicted"/>
<dbReference type="EMBL" id="LTAZ01000017">
    <property type="protein sequence ID" value="KYH23919.1"/>
    <property type="molecule type" value="Genomic_DNA"/>
</dbReference>
<dbReference type="Proteomes" id="UP000075321">
    <property type="component" value="Unassembled WGS sequence"/>
</dbReference>
<evidence type="ECO:0008006" key="3">
    <source>
        <dbReference type="Google" id="ProtNLM"/>
    </source>
</evidence>
<dbReference type="SUPFAM" id="SSF53474">
    <property type="entry name" value="alpha/beta-Hydrolases"/>
    <property type="match status" value="1"/>
</dbReference>
<dbReference type="InterPro" id="IPR029058">
    <property type="entry name" value="AB_hydrolase_fold"/>
</dbReference>
<name>A0A151A8H2_9EURY</name>
<dbReference type="PATRIC" id="fig|1008153.3.peg.4280"/>
<organism evidence="1 2">
    <name type="scientific">Halalkalicoccus paucihalophilus</name>
    <dbReference type="NCBI Taxonomy" id="1008153"/>
    <lineage>
        <taxon>Archaea</taxon>
        <taxon>Methanobacteriati</taxon>
        <taxon>Methanobacteriota</taxon>
        <taxon>Stenosarchaea group</taxon>
        <taxon>Halobacteria</taxon>
        <taxon>Halobacteriales</taxon>
        <taxon>Halococcaceae</taxon>
        <taxon>Halalkalicoccus</taxon>
    </lineage>
</organism>
<sequence>MREEYAGSIDGTPVFLGCSSDDPYVTAARIHETARVFERLDGDVTSRLYEGLGHAINDDEIKTIDTLIDQLV</sequence>
<dbReference type="Gene3D" id="3.40.50.1820">
    <property type="entry name" value="alpha/beta hydrolase"/>
    <property type="match status" value="1"/>
</dbReference>
<keyword evidence="2" id="KW-1185">Reference proteome</keyword>
<gene>
    <name evidence="1" type="ORF">HAPAU_39980</name>
</gene>